<dbReference type="GO" id="GO:0005524">
    <property type="term" value="F:ATP binding"/>
    <property type="evidence" value="ECO:0007669"/>
    <property type="project" value="UniProtKB-UniRule"/>
</dbReference>
<keyword evidence="3 10" id="KW-0132">Cell division</keyword>
<dbReference type="KEGG" id="haz:A9404_11630"/>
<dbReference type="InterPro" id="IPR035911">
    <property type="entry name" value="MurE/MurF_N"/>
</dbReference>
<dbReference type="GO" id="GO:0051301">
    <property type="term" value="P:cell division"/>
    <property type="evidence" value="ECO:0007669"/>
    <property type="project" value="UniProtKB-KW"/>
</dbReference>
<dbReference type="NCBIfam" id="TIGR01143">
    <property type="entry name" value="murF"/>
    <property type="match status" value="1"/>
</dbReference>
<dbReference type="EMBL" id="CP016027">
    <property type="protein sequence ID" value="ANJ67939.1"/>
    <property type="molecule type" value="Genomic_DNA"/>
</dbReference>
<gene>
    <name evidence="10" type="primary">murF</name>
    <name evidence="15" type="ORF">A9404_11630</name>
</gene>
<dbReference type="Gene3D" id="3.40.1390.10">
    <property type="entry name" value="MurE/MurF, N-terminal domain"/>
    <property type="match status" value="1"/>
</dbReference>
<dbReference type="SUPFAM" id="SSF53244">
    <property type="entry name" value="MurD-like peptide ligases, peptide-binding domain"/>
    <property type="match status" value="1"/>
</dbReference>
<keyword evidence="4 10" id="KW-0547">Nucleotide-binding</keyword>
<dbReference type="HAMAP" id="MF_02019">
    <property type="entry name" value="MurF"/>
    <property type="match status" value="1"/>
</dbReference>
<dbReference type="Proteomes" id="UP000078596">
    <property type="component" value="Chromosome"/>
</dbReference>
<evidence type="ECO:0000256" key="2">
    <source>
        <dbReference type="ARBA" id="ARBA00022598"/>
    </source>
</evidence>
<feature type="domain" description="Mur ligase N-terminal catalytic" evidence="12">
    <location>
        <begin position="24"/>
        <end position="76"/>
    </location>
</feature>
<dbReference type="Pfam" id="PF02875">
    <property type="entry name" value="Mur_ligase_C"/>
    <property type="match status" value="1"/>
</dbReference>
<evidence type="ECO:0000256" key="10">
    <source>
        <dbReference type="HAMAP-Rule" id="MF_02019"/>
    </source>
</evidence>
<comment type="subcellular location">
    <subcellularLocation>
        <location evidence="10 11">Cytoplasm</location>
    </subcellularLocation>
</comment>
<keyword evidence="1 10" id="KW-0963">Cytoplasm</keyword>
<dbReference type="SUPFAM" id="SSF63418">
    <property type="entry name" value="MurE/MurF N-terminal domain"/>
    <property type="match status" value="1"/>
</dbReference>
<evidence type="ECO:0000313" key="15">
    <source>
        <dbReference type="EMBL" id="ANJ67939.1"/>
    </source>
</evidence>
<dbReference type="GO" id="GO:0008360">
    <property type="term" value="P:regulation of cell shape"/>
    <property type="evidence" value="ECO:0007669"/>
    <property type="project" value="UniProtKB-KW"/>
</dbReference>
<dbReference type="GO" id="GO:0047480">
    <property type="term" value="F:UDP-N-acetylmuramoyl-tripeptide-D-alanyl-D-alanine ligase activity"/>
    <property type="evidence" value="ECO:0007669"/>
    <property type="project" value="UniProtKB-UniRule"/>
</dbReference>
<dbReference type="STRING" id="1860122.A9404_11630"/>
<dbReference type="GO" id="GO:0009252">
    <property type="term" value="P:peptidoglycan biosynthetic process"/>
    <property type="evidence" value="ECO:0007669"/>
    <property type="project" value="UniProtKB-UniRule"/>
</dbReference>
<dbReference type="GO" id="GO:0008766">
    <property type="term" value="F:UDP-N-acetylmuramoylalanyl-D-glutamyl-2,6-diaminopimelate-D-alanyl-D-alanine ligase activity"/>
    <property type="evidence" value="ECO:0007669"/>
    <property type="project" value="RHEA"/>
</dbReference>
<keyword evidence="8 10" id="KW-0131">Cell cycle</keyword>
<comment type="catalytic activity">
    <reaction evidence="10 11">
        <text>D-alanyl-D-alanine + UDP-N-acetyl-alpha-D-muramoyl-L-alanyl-gamma-D-glutamyl-meso-2,6-diaminopimelate + ATP = UDP-N-acetyl-alpha-D-muramoyl-L-alanyl-gamma-D-glutamyl-meso-2,6-diaminopimeloyl-D-alanyl-D-alanine + ADP + phosphate + H(+)</text>
        <dbReference type="Rhea" id="RHEA:28374"/>
        <dbReference type="ChEBI" id="CHEBI:15378"/>
        <dbReference type="ChEBI" id="CHEBI:30616"/>
        <dbReference type="ChEBI" id="CHEBI:43474"/>
        <dbReference type="ChEBI" id="CHEBI:57822"/>
        <dbReference type="ChEBI" id="CHEBI:61386"/>
        <dbReference type="ChEBI" id="CHEBI:83905"/>
        <dbReference type="ChEBI" id="CHEBI:456216"/>
        <dbReference type="EC" id="6.3.2.10"/>
    </reaction>
</comment>
<comment type="pathway">
    <text evidence="10 11">Cell wall biogenesis; peptidoglycan biosynthesis.</text>
</comment>
<dbReference type="UniPathway" id="UPA00219"/>
<dbReference type="Pfam" id="PF08245">
    <property type="entry name" value="Mur_ligase_M"/>
    <property type="match status" value="1"/>
</dbReference>
<dbReference type="EC" id="6.3.2.10" evidence="10 11"/>
<evidence type="ECO:0000256" key="3">
    <source>
        <dbReference type="ARBA" id="ARBA00022618"/>
    </source>
</evidence>
<dbReference type="InterPro" id="IPR005863">
    <property type="entry name" value="UDP-N-AcMur_synth"/>
</dbReference>
<dbReference type="InterPro" id="IPR004101">
    <property type="entry name" value="Mur_ligase_C"/>
</dbReference>
<feature type="domain" description="Mur ligase central" evidence="14">
    <location>
        <begin position="106"/>
        <end position="296"/>
    </location>
</feature>
<sequence length="469" mass="49420">MITTSLTQVANWLSCAQVPEGLAVRGVSTDSRQLQPGNLFVALKGARFDGHDHLAQALEQGAVAAVVSTRNVSINLPQLVVPDTLEALQILGTRWREQVDPTVIGVTGSAGKTTVKQLLAAIFSQVGQTRATVGNLNNEIGVPLTLLSLDERDQYAVIEMGANHVGEIARLTAMAKPDLGVVTMAGSAHVGEFGSVDAIVQGKGELYVGLAPDAQALINLCSYGAEYWMAHSTAAWTGFALKNCPLAERARWVGDYDEATATLTIQEAGQALLAGCPLPLPGAHNAVNVLAAVSVARAHGLGADTIAAGLRAFAPPSGRMTLIALDAQVMLIDDSYNANPESMRAALDYLVGRPGAHIAVLGDMGELGAQSAELHQALGEYARGLSLDAVFTLGTDMLGMVAHCVRKPGAIAACACSSPEEVVERILPYLAQFRQANTPLTILFKGSRFMKMERVMHLLQSRTRTEGAL</sequence>
<evidence type="ECO:0000256" key="1">
    <source>
        <dbReference type="ARBA" id="ARBA00022490"/>
    </source>
</evidence>
<keyword evidence="6 10" id="KW-0133">Cell shape</keyword>
<evidence type="ECO:0000256" key="8">
    <source>
        <dbReference type="ARBA" id="ARBA00023306"/>
    </source>
</evidence>
<protein>
    <recommendedName>
        <fullName evidence="10 11">UDP-N-acetylmuramoyl-tripeptide--D-alanyl-D-alanine ligase</fullName>
        <ecNumber evidence="10 11">6.3.2.10</ecNumber>
    </recommendedName>
    <alternativeName>
        <fullName evidence="10">D-alanyl-D-alanine-adding enzyme</fullName>
    </alternativeName>
</protein>
<dbReference type="OrthoDB" id="9801978at2"/>
<keyword evidence="2 10" id="KW-0436">Ligase</keyword>
<dbReference type="GO" id="GO:0005737">
    <property type="term" value="C:cytoplasm"/>
    <property type="evidence" value="ECO:0007669"/>
    <property type="project" value="UniProtKB-SubCell"/>
</dbReference>
<evidence type="ECO:0000259" key="13">
    <source>
        <dbReference type="Pfam" id="PF02875"/>
    </source>
</evidence>
<dbReference type="AlphaFoldDB" id="A0A191ZJ76"/>
<proteinExistence type="inferred from homology"/>
<dbReference type="Gene3D" id="3.90.190.20">
    <property type="entry name" value="Mur ligase, C-terminal domain"/>
    <property type="match status" value="1"/>
</dbReference>
<dbReference type="Gene3D" id="3.40.1190.10">
    <property type="entry name" value="Mur-like, catalytic domain"/>
    <property type="match status" value="1"/>
</dbReference>
<dbReference type="InterPro" id="IPR013221">
    <property type="entry name" value="Mur_ligase_cen"/>
</dbReference>
<dbReference type="PANTHER" id="PTHR43024:SF1">
    <property type="entry name" value="UDP-N-ACETYLMURAMOYL-TRIPEPTIDE--D-ALANYL-D-ALANINE LIGASE"/>
    <property type="match status" value="1"/>
</dbReference>
<feature type="domain" description="Mur ligase C-terminal" evidence="13">
    <location>
        <begin position="318"/>
        <end position="432"/>
    </location>
</feature>
<dbReference type="SUPFAM" id="SSF53623">
    <property type="entry name" value="MurD-like peptide ligases, catalytic domain"/>
    <property type="match status" value="1"/>
</dbReference>
<dbReference type="InterPro" id="IPR036615">
    <property type="entry name" value="Mur_ligase_C_dom_sf"/>
</dbReference>
<keyword evidence="7 10" id="KW-0573">Peptidoglycan synthesis</keyword>
<evidence type="ECO:0000259" key="14">
    <source>
        <dbReference type="Pfam" id="PF08245"/>
    </source>
</evidence>
<name>A0A191ZJ76_9GAMM</name>
<dbReference type="InterPro" id="IPR036565">
    <property type="entry name" value="Mur-like_cat_sf"/>
</dbReference>
<dbReference type="RefSeq" id="WP_066101811.1">
    <property type="nucleotide sequence ID" value="NZ_CP016027.1"/>
</dbReference>
<keyword evidence="9 10" id="KW-0961">Cell wall biogenesis/degradation</keyword>
<reference evidence="15 16" key="1">
    <citation type="submission" date="2016-06" db="EMBL/GenBank/DDBJ databases">
        <title>Insight into the functional genes involving in sulfur oxidation in Pearl River water.</title>
        <authorList>
            <person name="Luo J."/>
            <person name="Tan X."/>
            <person name="Lin W."/>
        </authorList>
    </citation>
    <scope>NUCLEOTIDE SEQUENCE [LARGE SCALE GENOMIC DNA]</scope>
    <source>
        <strain evidence="15 16">LS2</strain>
    </source>
</reference>
<dbReference type="GO" id="GO:0071555">
    <property type="term" value="P:cell wall organization"/>
    <property type="evidence" value="ECO:0007669"/>
    <property type="project" value="UniProtKB-KW"/>
</dbReference>
<evidence type="ECO:0000256" key="6">
    <source>
        <dbReference type="ARBA" id="ARBA00022960"/>
    </source>
</evidence>
<accession>A0A191ZJ76</accession>
<evidence type="ECO:0000256" key="11">
    <source>
        <dbReference type="RuleBase" id="RU004136"/>
    </source>
</evidence>
<comment type="function">
    <text evidence="10 11">Involved in cell wall formation. Catalyzes the final step in the synthesis of UDP-N-acetylmuramoyl-pentapeptide, the precursor of murein.</text>
</comment>
<keyword evidence="5 10" id="KW-0067">ATP-binding</keyword>
<evidence type="ECO:0000256" key="7">
    <source>
        <dbReference type="ARBA" id="ARBA00022984"/>
    </source>
</evidence>
<evidence type="ECO:0000259" key="12">
    <source>
        <dbReference type="Pfam" id="PF01225"/>
    </source>
</evidence>
<dbReference type="InterPro" id="IPR051046">
    <property type="entry name" value="MurCDEF_CellWall_CoF430Synth"/>
</dbReference>
<evidence type="ECO:0000256" key="5">
    <source>
        <dbReference type="ARBA" id="ARBA00022840"/>
    </source>
</evidence>
<dbReference type="PANTHER" id="PTHR43024">
    <property type="entry name" value="UDP-N-ACETYLMURAMOYL-TRIPEPTIDE--D-ALANYL-D-ALANINE LIGASE"/>
    <property type="match status" value="1"/>
</dbReference>
<comment type="similarity">
    <text evidence="10">Belongs to the MurCDEF family. MurF subfamily.</text>
</comment>
<evidence type="ECO:0000256" key="4">
    <source>
        <dbReference type="ARBA" id="ARBA00022741"/>
    </source>
</evidence>
<organism evidence="15 16">
    <name type="scientific">Halothiobacillus diazotrophicus</name>
    <dbReference type="NCBI Taxonomy" id="1860122"/>
    <lineage>
        <taxon>Bacteria</taxon>
        <taxon>Pseudomonadati</taxon>
        <taxon>Pseudomonadota</taxon>
        <taxon>Gammaproteobacteria</taxon>
        <taxon>Chromatiales</taxon>
        <taxon>Halothiobacillaceae</taxon>
        <taxon>Halothiobacillus</taxon>
    </lineage>
</organism>
<dbReference type="Pfam" id="PF01225">
    <property type="entry name" value="Mur_ligase"/>
    <property type="match status" value="1"/>
</dbReference>
<keyword evidence="16" id="KW-1185">Reference proteome</keyword>
<evidence type="ECO:0000256" key="9">
    <source>
        <dbReference type="ARBA" id="ARBA00023316"/>
    </source>
</evidence>
<feature type="binding site" evidence="10">
    <location>
        <begin position="108"/>
        <end position="114"/>
    </location>
    <ligand>
        <name>ATP</name>
        <dbReference type="ChEBI" id="CHEBI:30616"/>
    </ligand>
</feature>
<dbReference type="InterPro" id="IPR000713">
    <property type="entry name" value="Mur_ligase_N"/>
</dbReference>
<evidence type="ECO:0000313" key="16">
    <source>
        <dbReference type="Proteomes" id="UP000078596"/>
    </source>
</evidence>